<dbReference type="InterPro" id="IPR050339">
    <property type="entry name" value="CC_SR_Kinase"/>
</dbReference>
<accession>A0A1H6MH83</accession>
<dbReference type="RefSeq" id="WP_195910167.1">
    <property type="nucleotide sequence ID" value="NZ_CDSC02000434.1"/>
</dbReference>
<dbReference type="Proteomes" id="UP000198988">
    <property type="component" value="Unassembled WGS sequence"/>
</dbReference>
<keyword evidence="3 7" id="KW-0418">Kinase</keyword>
<dbReference type="InterPro" id="IPR011009">
    <property type="entry name" value="Kinase-like_dom_sf"/>
</dbReference>
<protein>
    <submittedName>
        <fullName evidence="7">Serine/threonine protein kinase</fullName>
    </submittedName>
</protein>
<dbReference type="GO" id="GO:0005829">
    <property type="term" value="C:cytosol"/>
    <property type="evidence" value="ECO:0007669"/>
    <property type="project" value="TreeGrafter"/>
</dbReference>
<evidence type="ECO:0000256" key="5">
    <source>
        <dbReference type="PROSITE-ProRule" id="PRU10141"/>
    </source>
</evidence>
<feature type="domain" description="Protein kinase" evidence="6">
    <location>
        <begin position="18"/>
        <end position="266"/>
    </location>
</feature>
<evidence type="ECO:0000259" key="6">
    <source>
        <dbReference type="PROSITE" id="PS50011"/>
    </source>
</evidence>
<reference evidence="8" key="1">
    <citation type="submission" date="2016-06" db="EMBL/GenBank/DDBJ databases">
        <authorList>
            <person name="Petersen J."/>
            <person name="Sayavedra L."/>
        </authorList>
    </citation>
    <scope>NUCLEOTIDE SEQUENCE [LARGE SCALE GENOMIC DNA]</scope>
    <source>
        <strain evidence="8">BazSymA</strain>
    </source>
</reference>
<keyword evidence="1" id="KW-0808">Transferase</keyword>
<sequence length="266" mass="30397">MNNFSPPSKVTGISLNDYDILELLGEGGNASVYKCVNEATSSEYAIKFQVRLNGNRIDRFNKEIRLNKEIGSHEHLIKYIDSGKYRKHPFIIMTLAEQDLTEKFKNQENFTKEEYFSQFRGLSKALACLHKQAIHRDIKPENILISNGRWLLSDYGLCKFDSDTMQEAITKDGEKVGPAFWMSPEANNLNCGINDKISKSSDVFQLASVFWLIVNQKHPTGVLRKEDWSGPEKLFEPIYNALHNDKDMRPKNGSEFAQQIEGAIIE</sequence>
<evidence type="ECO:0000256" key="1">
    <source>
        <dbReference type="ARBA" id="ARBA00022679"/>
    </source>
</evidence>
<evidence type="ECO:0000313" key="7">
    <source>
        <dbReference type="EMBL" id="SEI00980.1"/>
    </source>
</evidence>
<dbReference type="EMBL" id="CDSC02000434">
    <property type="protein sequence ID" value="SEI00980.1"/>
    <property type="molecule type" value="Genomic_DNA"/>
</dbReference>
<dbReference type="InterPro" id="IPR000719">
    <property type="entry name" value="Prot_kinase_dom"/>
</dbReference>
<dbReference type="GO" id="GO:0004674">
    <property type="term" value="F:protein serine/threonine kinase activity"/>
    <property type="evidence" value="ECO:0007669"/>
    <property type="project" value="UniProtKB-KW"/>
</dbReference>
<name>A0A1H6MH83_9GAMM</name>
<keyword evidence="7" id="KW-0723">Serine/threonine-protein kinase</keyword>
<evidence type="ECO:0000256" key="4">
    <source>
        <dbReference type="ARBA" id="ARBA00022840"/>
    </source>
</evidence>
<proteinExistence type="predicted"/>
<dbReference type="SUPFAM" id="SSF56112">
    <property type="entry name" value="Protein kinase-like (PK-like)"/>
    <property type="match status" value="1"/>
</dbReference>
<dbReference type="AlphaFoldDB" id="A0A1H6MH83"/>
<organism evidence="7 8">
    <name type="scientific">Bathymodiolus azoricus thioautotrophic gill symbiont</name>
    <dbReference type="NCBI Taxonomy" id="235205"/>
    <lineage>
        <taxon>Bacteria</taxon>
        <taxon>Pseudomonadati</taxon>
        <taxon>Pseudomonadota</taxon>
        <taxon>Gammaproteobacteria</taxon>
        <taxon>sulfur-oxidizing symbionts</taxon>
    </lineage>
</organism>
<dbReference type="PROSITE" id="PS50011">
    <property type="entry name" value="PROTEIN_KINASE_DOM"/>
    <property type="match status" value="1"/>
</dbReference>
<dbReference type="GO" id="GO:0005524">
    <property type="term" value="F:ATP binding"/>
    <property type="evidence" value="ECO:0007669"/>
    <property type="project" value="UniProtKB-UniRule"/>
</dbReference>
<dbReference type="PANTHER" id="PTHR11042">
    <property type="entry name" value="EUKARYOTIC TRANSLATION INITIATION FACTOR 2-ALPHA KINASE EIF2-ALPHA KINASE -RELATED"/>
    <property type="match status" value="1"/>
</dbReference>
<feature type="binding site" evidence="5">
    <location>
        <position position="47"/>
    </location>
    <ligand>
        <name>ATP</name>
        <dbReference type="ChEBI" id="CHEBI:30616"/>
    </ligand>
</feature>
<evidence type="ECO:0000313" key="8">
    <source>
        <dbReference type="Proteomes" id="UP000198988"/>
    </source>
</evidence>
<dbReference type="Gene3D" id="1.10.510.10">
    <property type="entry name" value="Transferase(Phosphotransferase) domain 1"/>
    <property type="match status" value="1"/>
</dbReference>
<evidence type="ECO:0000256" key="3">
    <source>
        <dbReference type="ARBA" id="ARBA00022777"/>
    </source>
</evidence>
<dbReference type="PROSITE" id="PS00107">
    <property type="entry name" value="PROTEIN_KINASE_ATP"/>
    <property type="match status" value="1"/>
</dbReference>
<dbReference type="PANTHER" id="PTHR11042:SF136">
    <property type="entry name" value="EIF-2-ALPHA KINASE GCN2"/>
    <property type="match status" value="1"/>
</dbReference>
<keyword evidence="4 5" id="KW-0067">ATP-binding</keyword>
<dbReference type="SMART" id="SM00220">
    <property type="entry name" value="S_TKc"/>
    <property type="match status" value="1"/>
</dbReference>
<dbReference type="Pfam" id="PF00069">
    <property type="entry name" value="Pkinase"/>
    <property type="match status" value="1"/>
</dbReference>
<dbReference type="InterPro" id="IPR017441">
    <property type="entry name" value="Protein_kinase_ATP_BS"/>
</dbReference>
<evidence type="ECO:0000256" key="2">
    <source>
        <dbReference type="ARBA" id="ARBA00022741"/>
    </source>
</evidence>
<gene>
    <name evidence="7" type="ORF">BAZSYMA_ACONTIG03236_0</name>
</gene>
<keyword evidence="2 5" id="KW-0547">Nucleotide-binding</keyword>